<evidence type="ECO:0008006" key="3">
    <source>
        <dbReference type="Google" id="ProtNLM"/>
    </source>
</evidence>
<dbReference type="Proteomes" id="UP000236340">
    <property type="component" value="Unassembled WGS sequence"/>
</dbReference>
<dbReference type="EMBL" id="PPFX01000001">
    <property type="protein sequence ID" value="PNU21784.1"/>
    <property type="molecule type" value="Genomic_DNA"/>
</dbReference>
<accession>A0A2K2HER0</accession>
<evidence type="ECO:0000313" key="1">
    <source>
        <dbReference type="EMBL" id="PNU21784.1"/>
    </source>
</evidence>
<dbReference type="Gene3D" id="3.40.50.1820">
    <property type="entry name" value="alpha/beta hydrolase"/>
    <property type="match status" value="1"/>
</dbReference>
<evidence type="ECO:0000313" key="2">
    <source>
        <dbReference type="Proteomes" id="UP000236340"/>
    </source>
</evidence>
<gene>
    <name evidence="1" type="ORF">C2E25_00715</name>
</gene>
<sequence length="269" mass="30720">MKMSKGLETGKVMRRTVAATLPLDYYLYLPESGIKEQRVFVTIHGISRNAREHAEGFAVQAERYGAAIVAPLFPEDDFPRYQRLGNSVHEGRADSAFDRIMHDAAELIGCDPLPLRGFGFSGGGQFLHRYALFYPRRVERMVVGAPGWYTFPDPSQRYPLGLRSSKEWPRLRFNPVRFLSIPTVVLVGEEDDIRDEDLNKSRRIDAVQGLNRVERGRRWVHAMNALARAYQVPAQFRCEIIPNASHAYESYHAHPAFTERVFTHLFGVV</sequence>
<comment type="caution">
    <text evidence="1">The sequence shown here is derived from an EMBL/GenBank/DDBJ whole genome shotgun (WGS) entry which is preliminary data.</text>
</comment>
<dbReference type="AlphaFoldDB" id="A0A2K2HER0"/>
<name>A0A2K2HER0_9BACT</name>
<dbReference type="InterPro" id="IPR029058">
    <property type="entry name" value="AB_hydrolase_fold"/>
</dbReference>
<dbReference type="SUPFAM" id="SSF53474">
    <property type="entry name" value="alpha/beta-Hydrolases"/>
    <property type="match status" value="1"/>
</dbReference>
<organism evidence="1 2">
    <name type="scientific">Geothermobacter hydrogeniphilus</name>
    <dbReference type="NCBI Taxonomy" id="1969733"/>
    <lineage>
        <taxon>Bacteria</taxon>
        <taxon>Pseudomonadati</taxon>
        <taxon>Thermodesulfobacteriota</taxon>
        <taxon>Desulfuromonadia</taxon>
        <taxon>Desulfuromonadales</taxon>
        <taxon>Geothermobacteraceae</taxon>
        <taxon>Geothermobacter</taxon>
    </lineage>
</organism>
<reference evidence="1 2" key="1">
    <citation type="journal article" date="2018" name="Genome Announc.">
        <title>Genome Sequence of Geothermobacter sp. HR-1 Iron Reducer from the Loihi Seamount.</title>
        <authorList>
            <person name="Smith H."/>
            <person name="Abuyen K."/>
            <person name="Tremblay J."/>
            <person name="Savalia P."/>
            <person name="Perez-Rodriguez I."/>
            <person name="Emerson D."/>
            <person name="Tully B."/>
            <person name="Amend J."/>
        </authorList>
    </citation>
    <scope>NUCLEOTIDE SEQUENCE [LARGE SCALE GENOMIC DNA]</scope>
    <source>
        <strain evidence="1 2">HR-1</strain>
    </source>
</reference>
<protein>
    <recommendedName>
        <fullName evidence="3">Alpha/beta hydrolase</fullName>
    </recommendedName>
</protein>
<proteinExistence type="predicted"/>